<keyword evidence="3" id="KW-1185">Reference proteome</keyword>
<reference evidence="2" key="1">
    <citation type="submission" date="2021-01" db="EMBL/GenBank/DDBJ databases">
        <title>Adiantum capillus-veneris genome.</title>
        <authorList>
            <person name="Fang Y."/>
            <person name="Liao Q."/>
        </authorList>
    </citation>
    <scope>NUCLEOTIDE SEQUENCE</scope>
    <source>
        <strain evidence="2">H3</strain>
        <tissue evidence="2">Leaf</tissue>
    </source>
</reference>
<dbReference type="EMBL" id="JABFUD020000015">
    <property type="protein sequence ID" value="KAI5069541.1"/>
    <property type="molecule type" value="Genomic_DNA"/>
</dbReference>
<evidence type="ECO:0000313" key="2">
    <source>
        <dbReference type="EMBL" id="KAI5069541.1"/>
    </source>
</evidence>
<name>A0A9D4ULC2_ADICA</name>
<dbReference type="Proteomes" id="UP000886520">
    <property type="component" value="Chromosome 15"/>
</dbReference>
<evidence type="ECO:0000256" key="1">
    <source>
        <dbReference type="SAM" id="SignalP"/>
    </source>
</evidence>
<gene>
    <name evidence="2" type="ORF">GOP47_0015842</name>
</gene>
<evidence type="ECO:0000313" key="3">
    <source>
        <dbReference type="Proteomes" id="UP000886520"/>
    </source>
</evidence>
<feature type="signal peptide" evidence="1">
    <location>
        <begin position="1"/>
        <end position="19"/>
    </location>
</feature>
<sequence length="76" mass="8721">MHSFSFLKFFVTRFTSVLLEIGLVEESASCWHGSGYEQPRTLSFFWHNQALLECPASSFGFHFCAPLLLCTSKKRI</sequence>
<evidence type="ECO:0008006" key="4">
    <source>
        <dbReference type="Google" id="ProtNLM"/>
    </source>
</evidence>
<dbReference type="AlphaFoldDB" id="A0A9D4ULC2"/>
<comment type="caution">
    <text evidence="2">The sequence shown here is derived from an EMBL/GenBank/DDBJ whole genome shotgun (WGS) entry which is preliminary data.</text>
</comment>
<proteinExistence type="predicted"/>
<accession>A0A9D4ULC2</accession>
<keyword evidence="1" id="KW-0732">Signal</keyword>
<organism evidence="2 3">
    <name type="scientific">Adiantum capillus-veneris</name>
    <name type="common">Maidenhair fern</name>
    <dbReference type="NCBI Taxonomy" id="13818"/>
    <lineage>
        <taxon>Eukaryota</taxon>
        <taxon>Viridiplantae</taxon>
        <taxon>Streptophyta</taxon>
        <taxon>Embryophyta</taxon>
        <taxon>Tracheophyta</taxon>
        <taxon>Polypodiopsida</taxon>
        <taxon>Polypodiidae</taxon>
        <taxon>Polypodiales</taxon>
        <taxon>Pteridineae</taxon>
        <taxon>Pteridaceae</taxon>
        <taxon>Vittarioideae</taxon>
        <taxon>Adiantum</taxon>
    </lineage>
</organism>
<protein>
    <recommendedName>
        <fullName evidence="4">Secreted protein</fullName>
    </recommendedName>
</protein>
<feature type="chain" id="PRO_5038846527" description="Secreted protein" evidence="1">
    <location>
        <begin position="20"/>
        <end position="76"/>
    </location>
</feature>